<protein>
    <submittedName>
        <fullName evidence="1">Uncharacterized protein</fullName>
    </submittedName>
</protein>
<comment type="caution">
    <text evidence="1">The sequence shown here is derived from an EMBL/GenBank/DDBJ whole genome shotgun (WGS) entry which is preliminary data.</text>
</comment>
<proteinExistence type="predicted"/>
<evidence type="ECO:0000313" key="1">
    <source>
        <dbReference type="EMBL" id="CAI9603248.1"/>
    </source>
</evidence>
<gene>
    <name evidence="1" type="ORF">SPARVUS_LOCUS13281001</name>
</gene>
<keyword evidence="2" id="KW-1185">Reference proteome</keyword>
<sequence>MNSPNSYFHHQVICGSCRGLPSIASRTNGVTRACRGMEYWAANELSINNPPAPESTNAWA</sequence>
<accession>A0ABN9G3J6</accession>
<dbReference type="EMBL" id="CATNWA010017809">
    <property type="protein sequence ID" value="CAI9603248.1"/>
    <property type="molecule type" value="Genomic_DNA"/>
</dbReference>
<organism evidence="1 2">
    <name type="scientific">Staurois parvus</name>
    <dbReference type="NCBI Taxonomy" id="386267"/>
    <lineage>
        <taxon>Eukaryota</taxon>
        <taxon>Metazoa</taxon>
        <taxon>Chordata</taxon>
        <taxon>Craniata</taxon>
        <taxon>Vertebrata</taxon>
        <taxon>Euteleostomi</taxon>
        <taxon>Amphibia</taxon>
        <taxon>Batrachia</taxon>
        <taxon>Anura</taxon>
        <taxon>Neobatrachia</taxon>
        <taxon>Ranoidea</taxon>
        <taxon>Ranidae</taxon>
        <taxon>Staurois</taxon>
    </lineage>
</organism>
<name>A0ABN9G3J6_9NEOB</name>
<evidence type="ECO:0000313" key="2">
    <source>
        <dbReference type="Proteomes" id="UP001162483"/>
    </source>
</evidence>
<reference evidence="1" key="1">
    <citation type="submission" date="2023-05" db="EMBL/GenBank/DDBJ databases">
        <authorList>
            <person name="Stuckert A."/>
        </authorList>
    </citation>
    <scope>NUCLEOTIDE SEQUENCE</scope>
</reference>
<feature type="non-terminal residue" evidence="1">
    <location>
        <position position="60"/>
    </location>
</feature>
<dbReference type="Proteomes" id="UP001162483">
    <property type="component" value="Unassembled WGS sequence"/>
</dbReference>